<keyword evidence="3" id="KW-1185">Reference proteome</keyword>
<feature type="region of interest" description="Disordered" evidence="1">
    <location>
        <begin position="1"/>
        <end position="22"/>
    </location>
</feature>
<sequence>MSQAPKSPRTLPVPRGTPGAYSDIDALGRHVEGFDARRYFDQQDAVQTRAAAQRWPLLGRALGHSPDDTDDPSTGTDS</sequence>
<name>A0ABY3EHE1_9BURK</name>
<dbReference type="InterPro" id="IPR024487">
    <property type="entry name" value="CBP_BcsR"/>
</dbReference>
<reference evidence="2 3" key="1">
    <citation type="submission" date="2019-05" db="EMBL/GenBank/DDBJ databases">
        <title>Whole genome sequence analysis of Cupriavidus campinensis S14E4C strain.</title>
        <authorList>
            <person name="Abbaszade G."/>
            <person name="Szabo A."/>
            <person name="Toumi M."/>
            <person name="Toth E."/>
        </authorList>
    </citation>
    <scope>NUCLEOTIDE SEQUENCE [LARGE SCALE GENOMIC DNA]</scope>
    <source>
        <strain evidence="2 3">S14E4C</strain>
    </source>
</reference>
<dbReference type="Pfam" id="PF10945">
    <property type="entry name" value="CBP_BcsR"/>
    <property type="match status" value="1"/>
</dbReference>
<accession>A0ABY3EHE1</accession>
<evidence type="ECO:0000256" key="1">
    <source>
        <dbReference type="SAM" id="MobiDB-lite"/>
    </source>
</evidence>
<evidence type="ECO:0008006" key="4">
    <source>
        <dbReference type="Google" id="ProtNLM"/>
    </source>
</evidence>
<dbReference type="EMBL" id="VCIZ01000018">
    <property type="protein sequence ID" value="TSP10118.1"/>
    <property type="molecule type" value="Genomic_DNA"/>
</dbReference>
<protein>
    <recommendedName>
        <fullName evidence="4">Cellulose biosynthesis protein BcsR</fullName>
    </recommendedName>
</protein>
<evidence type="ECO:0000313" key="2">
    <source>
        <dbReference type="EMBL" id="TSP10118.1"/>
    </source>
</evidence>
<comment type="caution">
    <text evidence="2">The sequence shown here is derived from an EMBL/GenBank/DDBJ whole genome shotgun (WGS) entry which is preliminary data.</text>
</comment>
<dbReference type="Proteomes" id="UP000318943">
    <property type="component" value="Unassembled WGS sequence"/>
</dbReference>
<gene>
    <name evidence="2" type="ORF">FGG12_24445</name>
</gene>
<dbReference type="RefSeq" id="WP_144201872.1">
    <property type="nucleotide sequence ID" value="NZ_CAJPVH010000050.1"/>
</dbReference>
<organism evidence="2 3">
    <name type="scientific">Cupriavidus campinensis</name>
    <dbReference type="NCBI Taxonomy" id="151783"/>
    <lineage>
        <taxon>Bacteria</taxon>
        <taxon>Pseudomonadati</taxon>
        <taxon>Pseudomonadota</taxon>
        <taxon>Betaproteobacteria</taxon>
        <taxon>Burkholderiales</taxon>
        <taxon>Burkholderiaceae</taxon>
        <taxon>Cupriavidus</taxon>
    </lineage>
</organism>
<feature type="region of interest" description="Disordered" evidence="1">
    <location>
        <begin position="54"/>
        <end position="78"/>
    </location>
</feature>
<evidence type="ECO:0000313" key="3">
    <source>
        <dbReference type="Proteomes" id="UP000318943"/>
    </source>
</evidence>
<proteinExistence type="predicted"/>